<proteinExistence type="predicted"/>
<feature type="non-terminal residue" evidence="1">
    <location>
        <position position="159"/>
    </location>
</feature>
<keyword evidence="2" id="KW-1185">Reference proteome</keyword>
<dbReference type="EMBL" id="CAJVQB010095559">
    <property type="protein sequence ID" value="CAG8849287.1"/>
    <property type="molecule type" value="Genomic_DNA"/>
</dbReference>
<evidence type="ECO:0000313" key="1">
    <source>
        <dbReference type="EMBL" id="CAG8849287.1"/>
    </source>
</evidence>
<protein>
    <submittedName>
        <fullName evidence="1">2213_t:CDS:1</fullName>
    </submittedName>
</protein>
<reference evidence="1 2" key="1">
    <citation type="submission" date="2021-06" db="EMBL/GenBank/DDBJ databases">
        <authorList>
            <person name="Kallberg Y."/>
            <person name="Tangrot J."/>
            <person name="Rosling A."/>
        </authorList>
    </citation>
    <scope>NUCLEOTIDE SEQUENCE [LARGE SCALE GENOMIC DNA]</scope>
    <source>
        <strain evidence="1 2">120-4 pot B 10/14</strain>
    </source>
</reference>
<sequence>IKHAKKWCPQCCSIEEAKQIAHNRNNHKWSFFFAHIKHYNSWYPDCAYNRYLTLEEAKQIAHSSNSVRLASVKYSNSWCPYCAGTIQNILLLKKLNKLHIAGKNTRANGLELDIPYYNYSFAIEVQGEQYAKYIKFFYRRDPDKILSDSKSEINSRMNC</sequence>
<feature type="non-terminal residue" evidence="1">
    <location>
        <position position="1"/>
    </location>
</feature>
<comment type="caution">
    <text evidence="1">The sequence shown here is derived from an EMBL/GenBank/DDBJ whole genome shotgun (WGS) entry which is preliminary data.</text>
</comment>
<name>A0ABN7X8U1_GIGMA</name>
<organism evidence="1 2">
    <name type="scientific">Gigaspora margarita</name>
    <dbReference type="NCBI Taxonomy" id="4874"/>
    <lineage>
        <taxon>Eukaryota</taxon>
        <taxon>Fungi</taxon>
        <taxon>Fungi incertae sedis</taxon>
        <taxon>Mucoromycota</taxon>
        <taxon>Glomeromycotina</taxon>
        <taxon>Glomeromycetes</taxon>
        <taxon>Diversisporales</taxon>
        <taxon>Gigasporaceae</taxon>
        <taxon>Gigaspora</taxon>
    </lineage>
</organism>
<dbReference type="Proteomes" id="UP000789901">
    <property type="component" value="Unassembled WGS sequence"/>
</dbReference>
<gene>
    <name evidence="1" type="ORF">GMARGA_LOCUS39634</name>
</gene>
<accession>A0ABN7X8U1</accession>
<evidence type="ECO:0000313" key="2">
    <source>
        <dbReference type="Proteomes" id="UP000789901"/>
    </source>
</evidence>